<proteinExistence type="predicted"/>
<name>A0A502DXD8_9FLAO</name>
<comment type="caution">
    <text evidence="2">The sequence shown here is derived from an EMBL/GenBank/DDBJ whole genome shotgun (WGS) entry which is preliminary data.</text>
</comment>
<organism evidence="2 3">
    <name type="scientific">Flavobacterium pectinovorum</name>
    <dbReference type="NCBI Taxonomy" id="29533"/>
    <lineage>
        <taxon>Bacteria</taxon>
        <taxon>Pseudomonadati</taxon>
        <taxon>Bacteroidota</taxon>
        <taxon>Flavobacteriia</taxon>
        <taxon>Flavobacteriales</taxon>
        <taxon>Flavobacteriaceae</taxon>
        <taxon>Flavobacterium</taxon>
    </lineage>
</organism>
<sequence>MRGFKVGESIYYQLNAKTPGVTDFVKYGNTATQLYTGAIDLQIPLISASQKNQNPINVSIAYNSSGFLPAKRSGLVGLNWFLNVGGAITREVRNTPDDNYGTPQDEFGTYGTNGFIVGTKKNTYPIDDVYSFKSSTGYIIPDTSSWSIGVLNNDDAYEPAPDIFSFNFNGISGKFFMGNDGQVKVVTNAPNYLKVDLTKFAMQEFVNTCYPKESEIKITDNLGNQYFFGGTLNNLEFTILLGSQYSGKIQGTPRPIITSWFLRKIIYAENNSEINFTYREDTLQGNYCLAASLASLRNNKPFIALNGYTDESRSSSFNQLCCVGGTEQSTGIRSSPSYELQKKAILDKIEGDDFIINFNYGEQEYLFNKNLLDGSIFEFKDVELDNINLTDKKNNIINNIDFIYQYMGGANNRMFLSTVTELGKKPYTFEYDVTDDLPDPNTKGIDYWGFWNGLDGQNGQYGFIPNMTYNANGDFTYTTNVREPVFSKSKQGLLSKVTYPTGGNTKFEYQAHLYSKRLERTSSNNFNPALVTVSGTAGGARIWKITDFDGVNSSNIREFKYIKNYSPATPANTLSSGILLQWPRYGTYWKIDNGKGLISEQARVSSTSFGKAITENTMITYGEVAEVTSTNGYVLSKFKDYESTPDISNNNTKDTGKYDPSFVTPARLYENFVGLFFDDRSIERGKIISKKIFDNSNNLLTEELFSYNDDVNRFNNYSVSIHGTGLLLQANKVYFYNDYLSQKVTKTYANSSSLSTTENNTYNSLTNNLISKTLLNSIGEKLETKYFYPGDSQMSGEPNINIFALKGITGIPLKTQEFKGLEKISEQKTQYGYDTSTSSLLARKYIYANKGVSDVALADKKITFDKYDDKGNVLQYTPEGGIPVSIIWGYNKTQPIAKIENMLYSSIPATTITNLQTLSNADNDNCLSSDCGEQQLREALKTFRNSLPATAFLTTYTYNPLVGITSITDTKGIAAYYEYDTAKRLKFVKDKDLNVLQKYCYNYKGQQVDCTDNTSSSIILYKSISRSGPFTRSNCGPGVPGSTVTYNQAAGAVTSVISQADADAQGLTKFNTDGPVYANTIGVCILPIVYTYDYTFSAASNSMTIRVYCSVANHPNATFNFIINYESKANKPLTLRKSIVLAAGQVSGSETFTLSAAEGSESVDLSGPVQ</sequence>
<dbReference type="EMBL" id="RCZH01000034">
    <property type="protein sequence ID" value="TPG29774.1"/>
    <property type="molecule type" value="Genomic_DNA"/>
</dbReference>
<dbReference type="RefSeq" id="WP_140512082.1">
    <property type="nucleotide sequence ID" value="NZ_RCZH01000034.1"/>
</dbReference>
<evidence type="ECO:0000313" key="2">
    <source>
        <dbReference type="EMBL" id="TPG29774.1"/>
    </source>
</evidence>
<gene>
    <name evidence="2" type="ORF">EAH81_27460</name>
</gene>
<dbReference type="InterPro" id="IPR046020">
    <property type="entry name" value="DUF5977"/>
</dbReference>
<reference evidence="2 3" key="1">
    <citation type="journal article" date="2019" name="Environ. Microbiol.">
        <title>Species interactions and distinct microbial communities in high Arctic permafrost affected cryosols are associated with the CH4 and CO2 gas fluxes.</title>
        <authorList>
            <person name="Altshuler I."/>
            <person name="Hamel J."/>
            <person name="Turney S."/>
            <person name="Magnuson E."/>
            <person name="Levesque R."/>
            <person name="Greer C."/>
            <person name="Whyte L.G."/>
        </authorList>
    </citation>
    <scope>NUCLEOTIDE SEQUENCE [LARGE SCALE GENOMIC DNA]</scope>
    <source>
        <strain evidence="2 3">42</strain>
    </source>
</reference>
<dbReference type="AlphaFoldDB" id="A0A502DXD8"/>
<accession>A0A502DXD8</accession>
<dbReference type="OrthoDB" id="9814627at2"/>
<dbReference type="Proteomes" id="UP000319700">
    <property type="component" value="Unassembled WGS sequence"/>
</dbReference>
<evidence type="ECO:0000313" key="3">
    <source>
        <dbReference type="Proteomes" id="UP000319700"/>
    </source>
</evidence>
<dbReference type="Pfam" id="PF19404">
    <property type="entry name" value="DUF5977"/>
    <property type="match status" value="1"/>
</dbReference>
<evidence type="ECO:0000259" key="1">
    <source>
        <dbReference type="Pfam" id="PF19404"/>
    </source>
</evidence>
<protein>
    <recommendedName>
        <fullName evidence="1">DUF5977 domain-containing protein</fullName>
    </recommendedName>
</protein>
<feature type="domain" description="DUF5977" evidence="1">
    <location>
        <begin position="1021"/>
        <end position="1085"/>
    </location>
</feature>
<keyword evidence="3" id="KW-1185">Reference proteome</keyword>